<accession>A0ABT8R9E8</accession>
<dbReference type="Pfam" id="PF18962">
    <property type="entry name" value="Por_Secre_tail"/>
    <property type="match status" value="1"/>
</dbReference>
<evidence type="ECO:0000259" key="1">
    <source>
        <dbReference type="Pfam" id="PF18962"/>
    </source>
</evidence>
<comment type="caution">
    <text evidence="2">The sequence shown here is derived from an EMBL/GenBank/DDBJ whole genome shotgun (WGS) entry which is preliminary data.</text>
</comment>
<evidence type="ECO:0000313" key="2">
    <source>
        <dbReference type="EMBL" id="MDO1447310.1"/>
    </source>
</evidence>
<dbReference type="NCBIfam" id="TIGR04183">
    <property type="entry name" value="Por_Secre_tail"/>
    <property type="match status" value="1"/>
</dbReference>
<evidence type="ECO:0000313" key="3">
    <source>
        <dbReference type="Proteomes" id="UP001168528"/>
    </source>
</evidence>
<sequence>MNQLLRLVVFTLLITFAAGSAKVFAQLNYYWTDNGASDNWSDVGNWATRLTGSTDPLQPAIDYPKRTTDNVFFDVVEYNDLGGDINVIIDVLDAACANFDGSKATVNGIENRNFILTGTNAGKLTIAGNYNLSASPAATNSFAGITEFSGTGIINTDVAFSGTILFNNVTGVWTLAAPLTVNNLTLQNGTLDVSTSNHGINITGNWTVLSPAVFNSQDGTVSFDGAESAEIIVPSNVVSFYNLTINKNPGNVNINENPTPSTSRINFVIENNLNILSGGLFDWGNQISNTGTAGTKTLNVGPGANLFIGDDNNITLPTTFPTGFSTITLDQASTIDYRDRTTNQLISAIPIYGNLTLSNAGGTQKIKTIAHPNPAIANPPSIFLRILGNVNIENSITWVDNGYQIEGQVDKAFNMGGNSQLNLGKATVATRFPLNYISANIQLSVLSTVTYNAGVAQSVKGIVGVGYGNIVLSGGSLKTLDDNTIIQNTLNINPGTTLDVSSTNDVNNIRNINIQGNWIGGGNFRARTGTVTFYGTTLSPPQTITSNINISVPNSEPSLNNFYNIVINKQIGGVTLNSSVTVGRDLGNGTVANNVANGSIELTRGVVTIPNTNNSLILNRNTIVVGSDRSVPTEPSGSNPLKLTGGKAPIPLLGDPGSYIDGYMIKKQSIADELFTFPLGNAGSYRPAGMIFNNNNRGDFRARYIRSQPPNYTSVTAPLSISRYEYWDIRRIDGNASIRVVLSWQIPVSGPAGLPNYLPGTSLAAAQGIVVAGSREGGPWEDFQGAMHNVTNTTIDGYSGFLRTPGAAGGGERVYWTLGSTIVGLPVNLLYFQAQLQNEIVKLNWATAQEINNDYFTVERSIDGQNFTEVVQVEGAGTSEVLKQYQATDPQPAAGVSYYRLKQTDLDGKFSYSKVVAINSRQGETVLQAYQPFTGQLQVEYSMPSQETGILQVYDSQGKHVWSKSITSTAGQEKIYLTSARGLYLVTLQSSQGTLVKKVIIY</sequence>
<gene>
    <name evidence="2" type="ORF">Q0590_13660</name>
</gene>
<feature type="domain" description="Secretion system C-terminal sorting" evidence="1">
    <location>
        <begin position="932"/>
        <end position="1001"/>
    </location>
</feature>
<name>A0ABT8R9E8_9BACT</name>
<dbReference type="RefSeq" id="WP_302038110.1">
    <property type="nucleotide sequence ID" value="NZ_JAUKPO010000006.1"/>
</dbReference>
<protein>
    <submittedName>
        <fullName evidence="2">T9SS type A sorting domain-containing protein</fullName>
    </submittedName>
</protein>
<reference evidence="2" key="1">
    <citation type="submission" date="2023-07" db="EMBL/GenBank/DDBJ databases">
        <title>The genome sequence of Rhodocytophaga aerolata KACC 12507.</title>
        <authorList>
            <person name="Zhang X."/>
        </authorList>
    </citation>
    <scope>NUCLEOTIDE SEQUENCE</scope>
    <source>
        <strain evidence="2">KACC 12507</strain>
    </source>
</reference>
<proteinExistence type="predicted"/>
<keyword evidence="3" id="KW-1185">Reference proteome</keyword>
<dbReference type="Proteomes" id="UP001168528">
    <property type="component" value="Unassembled WGS sequence"/>
</dbReference>
<dbReference type="InterPro" id="IPR026444">
    <property type="entry name" value="Secre_tail"/>
</dbReference>
<organism evidence="2 3">
    <name type="scientific">Rhodocytophaga aerolata</name>
    <dbReference type="NCBI Taxonomy" id="455078"/>
    <lineage>
        <taxon>Bacteria</taxon>
        <taxon>Pseudomonadati</taxon>
        <taxon>Bacteroidota</taxon>
        <taxon>Cytophagia</taxon>
        <taxon>Cytophagales</taxon>
        <taxon>Rhodocytophagaceae</taxon>
        <taxon>Rhodocytophaga</taxon>
    </lineage>
</organism>
<dbReference type="EMBL" id="JAUKPO010000006">
    <property type="protein sequence ID" value="MDO1447310.1"/>
    <property type="molecule type" value="Genomic_DNA"/>
</dbReference>